<reference evidence="3 4" key="1">
    <citation type="submission" date="2019-04" db="EMBL/GenBank/DDBJ databases">
        <title>Aspergillus burnettii sp. nov., novel species from soil in southeast Queensland.</title>
        <authorList>
            <person name="Gilchrist C.L.M."/>
            <person name="Pitt J.I."/>
            <person name="Lange L."/>
            <person name="Lacey H.J."/>
            <person name="Vuong D."/>
            <person name="Midgley D.J."/>
            <person name="Greenfield P."/>
            <person name="Bradbury M."/>
            <person name="Lacey E."/>
            <person name="Busk P.K."/>
            <person name="Pilgaard B."/>
            <person name="Chooi Y.H."/>
            <person name="Piggott A.M."/>
        </authorList>
    </citation>
    <scope>NUCLEOTIDE SEQUENCE [LARGE SCALE GENOMIC DNA]</scope>
    <source>
        <strain evidence="3 4">FRR 5400</strain>
    </source>
</reference>
<evidence type="ECO:0008006" key="5">
    <source>
        <dbReference type="Google" id="ProtNLM"/>
    </source>
</evidence>
<accession>A0A5N7C3G6</accession>
<dbReference type="Proteomes" id="UP000541154">
    <property type="component" value="Unassembled WGS sequence"/>
</dbReference>
<organism evidence="2">
    <name type="scientific">Petromyces alliaceus</name>
    <name type="common">Aspergillus alliaceus</name>
    <dbReference type="NCBI Taxonomy" id="209559"/>
    <lineage>
        <taxon>Eukaryota</taxon>
        <taxon>Fungi</taxon>
        <taxon>Dikarya</taxon>
        <taxon>Ascomycota</taxon>
        <taxon>Pezizomycotina</taxon>
        <taxon>Eurotiomycetes</taxon>
        <taxon>Eurotiomycetidae</taxon>
        <taxon>Eurotiales</taxon>
        <taxon>Aspergillaceae</taxon>
        <taxon>Aspergillus</taxon>
        <taxon>Aspergillus subgen. Circumdati</taxon>
    </lineage>
</organism>
<dbReference type="OrthoDB" id="4505928at2759"/>
<accession>A0A8H6A6T0</accession>
<name>A0A5N7C3G6_PETAA</name>
<reference evidence="2" key="2">
    <citation type="submission" date="2019-04" db="EMBL/GenBank/DDBJ databases">
        <title>Friends and foes A comparative genomics studyof 23 Aspergillus species from section Flavi.</title>
        <authorList>
            <consortium name="DOE Joint Genome Institute"/>
            <person name="Kjaerbolling I."/>
            <person name="Vesth T."/>
            <person name="Frisvad J.C."/>
            <person name="Nybo J.L."/>
            <person name="Theobald S."/>
            <person name="Kildgaard S."/>
            <person name="Isbrandt T."/>
            <person name="Kuo A."/>
            <person name="Sato A."/>
            <person name="Lyhne E.K."/>
            <person name="Kogle M.E."/>
            <person name="Wiebenga A."/>
            <person name="Kun R.S."/>
            <person name="Lubbers R.J."/>
            <person name="Makela M.R."/>
            <person name="Barry K."/>
            <person name="Chovatia M."/>
            <person name="Clum A."/>
            <person name="Daum C."/>
            <person name="Haridas S."/>
            <person name="He G."/>
            <person name="LaButti K."/>
            <person name="Lipzen A."/>
            <person name="Mondo S."/>
            <person name="Riley R."/>
            <person name="Salamov A."/>
            <person name="Simmons B.A."/>
            <person name="Magnuson J.K."/>
            <person name="Henrissat B."/>
            <person name="Mortensen U.H."/>
            <person name="Larsen T.O."/>
            <person name="Devries R.P."/>
            <person name="Grigoriev I.V."/>
            <person name="Machida M."/>
            <person name="Baker S.E."/>
            <person name="Andersen M.R."/>
        </authorList>
    </citation>
    <scope>NUCLEOTIDE SEQUENCE [LARGE SCALE GENOMIC DNA]</scope>
    <source>
        <strain evidence="2">IBT 14317</strain>
    </source>
</reference>
<dbReference type="Proteomes" id="UP000326877">
    <property type="component" value="Unassembled WGS sequence"/>
</dbReference>
<proteinExistence type="predicted"/>
<dbReference type="PANTHER" id="PTHR42070">
    <property type="entry name" value="FILAMENT ASSOCIATED PROTEIN, PUTATIVE (AFU_ORTHOLOGUE AFUA_8G06630)-RELATED"/>
    <property type="match status" value="1"/>
</dbReference>
<gene>
    <name evidence="2" type="ORF">BDV23DRAFT_158763</name>
    <name evidence="3" type="ORF">ETB97_012787</name>
</gene>
<feature type="region of interest" description="Disordered" evidence="1">
    <location>
        <begin position="135"/>
        <end position="161"/>
    </location>
</feature>
<dbReference type="AlphaFoldDB" id="A0A5N7C3G6"/>
<dbReference type="EMBL" id="ML735276">
    <property type="protein sequence ID" value="KAE8388620.1"/>
    <property type="molecule type" value="Genomic_DNA"/>
</dbReference>
<keyword evidence="4" id="KW-1185">Reference proteome</keyword>
<evidence type="ECO:0000313" key="4">
    <source>
        <dbReference type="Proteomes" id="UP000541154"/>
    </source>
</evidence>
<feature type="region of interest" description="Disordered" evidence="1">
    <location>
        <begin position="1"/>
        <end position="36"/>
    </location>
</feature>
<sequence>MPSHDHRNVTTTAKSGQAASSARVRDNQRRSRARRKEYVQDLEQRLRRFESLGVKATQEVQTAARHVVAENCLLRSLLGQLGVTDKDVEDYLKSHIPHPTSSSSSSVNAEPVVVSHLAATHGNQVVRGGSLLTHQEEDSSDETGVNDSNPLPPGSVRNTPMKVDNVQAFGLTRPMVVVQTSFVDSKDQDQVSTRDTGQSMPCEAAARILAAMQGYQEERDVRFELGCHNDSDCTVRNMDLFEILDKRWD</sequence>
<dbReference type="PANTHER" id="PTHR42070:SF1">
    <property type="entry name" value="FILAMENT ASSOCIATED PROTEIN, PUTATIVE (AFU_ORTHOLOGUE AFUA_8G06630)-RELATED"/>
    <property type="match status" value="1"/>
</dbReference>
<evidence type="ECO:0000313" key="3">
    <source>
        <dbReference type="EMBL" id="KAF5861621.1"/>
    </source>
</evidence>
<evidence type="ECO:0000256" key="1">
    <source>
        <dbReference type="SAM" id="MobiDB-lite"/>
    </source>
</evidence>
<feature type="compositionally biased region" description="Polar residues" evidence="1">
    <location>
        <begin position="9"/>
        <end position="20"/>
    </location>
</feature>
<dbReference type="CDD" id="cd14688">
    <property type="entry name" value="bZIP_YAP"/>
    <property type="match status" value="1"/>
</dbReference>
<dbReference type="EMBL" id="SPNV01000095">
    <property type="protein sequence ID" value="KAF5861621.1"/>
    <property type="molecule type" value="Genomic_DNA"/>
</dbReference>
<evidence type="ECO:0000313" key="2">
    <source>
        <dbReference type="EMBL" id="KAE8388620.1"/>
    </source>
</evidence>
<protein>
    <recommendedName>
        <fullName evidence="5">BZIP domain-containing protein</fullName>
    </recommendedName>
</protein>